<evidence type="ECO:0000313" key="3">
    <source>
        <dbReference type="EMBL" id="RHZ47775.1"/>
    </source>
</evidence>
<evidence type="ECO:0000313" key="4">
    <source>
        <dbReference type="Proteomes" id="UP000266861"/>
    </source>
</evidence>
<keyword evidence="2" id="KW-0812">Transmembrane</keyword>
<feature type="transmembrane region" description="Helical" evidence="2">
    <location>
        <begin position="278"/>
        <end position="299"/>
    </location>
</feature>
<organism evidence="3 4">
    <name type="scientific">Diversispora epigaea</name>
    <dbReference type="NCBI Taxonomy" id="1348612"/>
    <lineage>
        <taxon>Eukaryota</taxon>
        <taxon>Fungi</taxon>
        <taxon>Fungi incertae sedis</taxon>
        <taxon>Mucoromycota</taxon>
        <taxon>Glomeromycotina</taxon>
        <taxon>Glomeromycetes</taxon>
        <taxon>Diversisporales</taxon>
        <taxon>Diversisporaceae</taxon>
        <taxon>Diversispora</taxon>
    </lineage>
</organism>
<keyword evidence="4" id="KW-1185">Reference proteome</keyword>
<feature type="compositionally biased region" description="Polar residues" evidence="1">
    <location>
        <begin position="385"/>
        <end position="405"/>
    </location>
</feature>
<gene>
    <name evidence="3" type="ORF">Glove_567g30</name>
</gene>
<feature type="region of interest" description="Disordered" evidence="1">
    <location>
        <begin position="358"/>
        <end position="428"/>
    </location>
</feature>
<feature type="compositionally biased region" description="Low complexity" evidence="1">
    <location>
        <begin position="358"/>
        <end position="379"/>
    </location>
</feature>
<evidence type="ECO:0000256" key="1">
    <source>
        <dbReference type="SAM" id="MobiDB-lite"/>
    </source>
</evidence>
<evidence type="ECO:0000256" key="2">
    <source>
        <dbReference type="SAM" id="Phobius"/>
    </source>
</evidence>
<dbReference type="EMBL" id="PQFF01000481">
    <property type="protein sequence ID" value="RHZ47775.1"/>
    <property type="molecule type" value="Genomic_DNA"/>
</dbReference>
<dbReference type="STRING" id="1348612.A0A397G9S4"/>
<dbReference type="OrthoDB" id="2384193at2759"/>
<feature type="transmembrane region" description="Helical" evidence="2">
    <location>
        <begin position="124"/>
        <end position="144"/>
    </location>
</feature>
<protein>
    <submittedName>
        <fullName evidence="3">Uncharacterized protein</fullName>
    </submittedName>
</protein>
<keyword evidence="2" id="KW-0472">Membrane</keyword>
<dbReference type="AlphaFoldDB" id="A0A397G9S4"/>
<accession>A0A397G9S4</accession>
<reference evidence="3 4" key="1">
    <citation type="submission" date="2018-08" db="EMBL/GenBank/DDBJ databases">
        <title>Genome and evolution of the arbuscular mycorrhizal fungus Diversispora epigaea (formerly Glomus versiforme) and its bacterial endosymbionts.</title>
        <authorList>
            <person name="Sun X."/>
            <person name="Fei Z."/>
            <person name="Harrison M."/>
        </authorList>
    </citation>
    <scope>NUCLEOTIDE SEQUENCE [LARGE SCALE GENOMIC DNA]</scope>
    <source>
        <strain evidence="3 4">IT104</strain>
    </source>
</reference>
<dbReference type="Proteomes" id="UP000266861">
    <property type="component" value="Unassembled WGS sequence"/>
</dbReference>
<comment type="caution">
    <text evidence="3">The sequence shown here is derived from an EMBL/GenBank/DDBJ whole genome shotgun (WGS) entry which is preliminary data.</text>
</comment>
<feature type="transmembrane region" description="Helical" evidence="2">
    <location>
        <begin position="190"/>
        <end position="208"/>
    </location>
</feature>
<name>A0A397G9S4_9GLOM</name>
<keyword evidence="2" id="KW-1133">Transmembrane helix</keyword>
<sequence>MKEITISSSSFVERVVIEIYVYLWFLQRIWITDKFEHLEWKRLKNLEIKSIITLLLMIIMPIQLTFDIIYTILKYQEGFVLVEGDHYYTDLEERYNYENNFILAEKPYKYWSDKNIVIKNISEYLLSINFSFQTGTLFLIQLFWGHLANQWDGKPFMVSLEFKIYIAWGLLSVILFPLSRGLSKEPYSEVVPQMLFSFELIIIFLLGLRNSRKFLSLLKIFQRQEFLNKETILRIRYFHEMNMLLSAGAMLMSVPFLLIGIETFITDNLNTLKFWNDFFMIHFNLGGLMVLVIMILIIYPRYYITGLYGSKVLSENSLNRISRVTIDEMSDVIIGDERENINGKSIYGTIRTYRTSSYRTSSYRDSTRNSYRNSYRNSSGESKGYRNSSGESKGSRNSYRRNSYLNVVRRNRSYRKSRDSRDSSSTEDLITKSITELLKEQRKQIETFRHNLNQKWPTSTNMNFNFEIKDYHVIDNMNNEEIEEESSGDRISQLPFLRRPSLPTTLVSYSLPPPLTTRRPSLPTDLVSYTFPSPSTMRTRRRFWKFS</sequence>
<feature type="transmembrane region" description="Helical" evidence="2">
    <location>
        <begin position="51"/>
        <end position="73"/>
    </location>
</feature>
<proteinExistence type="predicted"/>
<feature type="transmembrane region" description="Helical" evidence="2">
    <location>
        <begin position="243"/>
        <end position="266"/>
    </location>
</feature>
<feature type="transmembrane region" description="Helical" evidence="2">
    <location>
        <begin position="156"/>
        <end position="178"/>
    </location>
</feature>